<dbReference type="Gene3D" id="3.40.50.150">
    <property type="entry name" value="Vaccinia Virus protein VP39"/>
    <property type="match status" value="1"/>
</dbReference>
<feature type="non-terminal residue" evidence="5">
    <location>
        <position position="1"/>
    </location>
</feature>
<dbReference type="InterPro" id="IPR029063">
    <property type="entry name" value="SAM-dependent_MTases_sf"/>
</dbReference>
<sequence>SAYDTLYGYEDLRPLLLSLIPFTPSQRAHVNVLHAGCGTSNVTEGLWRDGFRSILNIDFSDVLVKLMADRWAERAALSEEEDAMSAGVRWEQMDLTELSPLAPASFDMALEKFT</sequence>
<dbReference type="EMBL" id="CAJNIZ010043542">
    <property type="protein sequence ID" value="CAE7662644.1"/>
    <property type="molecule type" value="Genomic_DNA"/>
</dbReference>
<evidence type="ECO:0000256" key="3">
    <source>
        <dbReference type="ARBA" id="ARBA00022679"/>
    </source>
</evidence>
<dbReference type="Proteomes" id="UP000649617">
    <property type="component" value="Unassembled WGS sequence"/>
</dbReference>
<dbReference type="SUPFAM" id="SSF53335">
    <property type="entry name" value="S-adenosyl-L-methionine-dependent methyltransferases"/>
    <property type="match status" value="1"/>
</dbReference>
<proteinExistence type="inferred from homology"/>
<keyword evidence="2" id="KW-0489">Methyltransferase</keyword>
<keyword evidence="3" id="KW-0808">Transferase</keyword>
<reference evidence="5" key="1">
    <citation type="submission" date="2021-02" db="EMBL/GenBank/DDBJ databases">
        <authorList>
            <person name="Dougan E. K."/>
            <person name="Rhodes N."/>
            <person name="Thang M."/>
            <person name="Chan C."/>
        </authorList>
    </citation>
    <scope>NUCLEOTIDE SEQUENCE</scope>
</reference>
<dbReference type="PANTHER" id="PTHR12176">
    <property type="entry name" value="SAM-DEPENDENT METHYLTRANSFERASE SUPERFAMILY PROTEIN"/>
    <property type="match status" value="1"/>
</dbReference>
<evidence type="ECO:0000313" key="5">
    <source>
        <dbReference type="EMBL" id="CAE7662644.1"/>
    </source>
</evidence>
<accession>A0A812W7L5</accession>
<dbReference type="CDD" id="cd02440">
    <property type="entry name" value="AdoMet_MTases"/>
    <property type="match status" value="1"/>
</dbReference>
<evidence type="ECO:0000313" key="6">
    <source>
        <dbReference type="Proteomes" id="UP000649617"/>
    </source>
</evidence>
<dbReference type="GO" id="GO:0008757">
    <property type="term" value="F:S-adenosylmethionine-dependent methyltransferase activity"/>
    <property type="evidence" value="ECO:0007669"/>
    <property type="project" value="InterPro"/>
</dbReference>
<dbReference type="Pfam" id="PF08241">
    <property type="entry name" value="Methyltransf_11"/>
    <property type="match status" value="1"/>
</dbReference>
<comment type="caution">
    <text evidence="5">The sequence shown here is derived from an EMBL/GenBank/DDBJ whole genome shotgun (WGS) entry which is preliminary data.</text>
</comment>
<feature type="non-terminal residue" evidence="5">
    <location>
        <position position="114"/>
    </location>
</feature>
<name>A0A812W7L5_SYMPI</name>
<dbReference type="InterPro" id="IPR051419">
    <property type="entry name" value="Lys/N-term_MeTrsfase_sf"/>
</dbReference>
<dbReference type="AlphaFoldDB" id="A0A812W7L5"/>
<gene>
    <name evidence="5" type="primary">EEF1AKMT4</name>
    <name evidence="5" type="ORF">SPIL2461_LOCUS18035</name>
</gene>
<dbReference type="OrthoDB" id="411785at2759"/>
<evidence type="ECO:0000256" key="2">
    <source>
        <dbReference type="ARBA" id="ARBA00022603"/>
    </source>
</evidence>
<dbReference type="GO" id="GO:0032259">
    <property type="term" value="P:methylation"/>
    <property type="evidence" value="ECO:0007669"/>
    <property type="project" value="UniProtKB-KW"/>
</dbReference>
<organism evidence="5 6">
    <name type="scientific">Symbiodinium pilosum</name>
    <name type="common">Dinoflagellate</name>
    <dbReference type="NCBI Taxonomy" id="2952"/>
    <lineage>
        <taxon>Eukaryota</taxon>
        <taxon>Sar</taxon>
        <taxon>Alveolata</taxon>
        <taxon>Dinophyceae</taxon>
        <taxon>Suessiales</taxon>
        <taxon>Symbiodiniaceae</taxon>
        <taxon>Symbiodinium</taxon>
    </lineage>
</organism>
<keyword evidence="6" id="KW-1185">Reference proteome</keyword>
<evidence type="ECO:0000256" key="1">
    <source>
        <dbReference type="ARBA" id="ARBA00008361"/>
    </source>
</evidence>
<feature type="domain" description="Methyltransferase type 11" evidence="4">
    <location>
        <begin position="33"/>
        <end position="110"/>
    </location>
</feature>
<evidence type="ECO:0000259" key="4">
    <source>
        <dbReference type="Pfam" id="PF08241"/>
    </source>
</evidence>
<dbReference type="InterPro" id="IPR013216">
    <property type="entry name" value="Methyltransf_11"/>
</dbReference>
<protein>
    <submittedName>
        <fullName evidence="5">EEF1AKMT4 protein</fullName>
    </submittedName>
</protein>
<comment type="similarity">
    <text evidence="1">Belongs to the methyltransferase superfamily.</text>
</comment>